<dbReference type="InterPro" id="IPR036388">
    <property type="entry name" value="WH-like_DNA-bd_sf"/>
</dbReference>
<dbReference type="KEGG" id="amob:HG15A2_16990"/>
<evidence type="ECO:0000256" key="2">
    <source>
        <dbReference type="ARBA" id="ARBA00023015"/>
    </source>
</evidence>
<reference evidence="6 7" key="1">
    <citation type="submission" date="2019-02" db="EMBL/GenBank/DDBJ databases">
        <title>Deep-cultivation of Planctomycetes and their phenomic and genomic characterization uncovers novel biology.</title>
        <authorList>
            <person name="Wiegand S."/>
            <person name="Jogler M."/>
            <person name="Boedeker C."/>
            <person name="Pinto D."/>
            <person name="Vollmers J."/>
            <person name="Rivas-Marin E."/>
            <person name="Kohn T."/>
            <person name="Peeters S.H."/>
            <person name="Heuer A."/>
            <person name="Rast P."/>
            <person name="Oberbeckmann S."/>
            <person name="Bunk B."/>
            <person name="Jeske O."/>
            <person name="Meyerdierks A."/>
            <person name="Storesund J.E."/>
            <person name="Kallscheuer N."/>
            <person name="Luecker S."/>
            <person name="Lage O.M."/>
            <person name="Pohl T."/>
            <person name="Merkel B.J."/>
            <person name="Hornburger P."/>
            <person name="Mueller R.-W."/>
            <person name="Bruemmer F."/>
            <person name="Labrenz M."/>
            <person name="Spormann A.M."/>
            <person name="Op den Camp H."/>
            <person name="Overmann J."/>
            <person name="Amann R."/>
            <person name="Jetten M.S.M."/>
            <person name="Mascher T."/>
            <person name="Medema M.H."/>
            <person name="Devos D.P."/>
            <person name="Kaster A.-K."/>
            <person name="Ovreas L."/>
            <person name="Rohde M."/>
            <person name="Galperin M.Y."/>
            <person name="Jogler C."/>
        </authorList>
    </citation>
    <scope>NUCLEOTIDE SEQUENCE [LARGE SCALE GENOMIC DNA]</scope>
    <source>
        <strain evidence="6 7">HG15A2</strain>
    </source>
</reference>
<dbReference type="OrthoDB" id="6383365at2"/>
<keyword evidence="4" id="KW-0804">Transcription</keyword>
<dbReference type="GO" id="GO:0016987">
    <property type="term" value="F:sigma factor activity"/>
    <property type="evidence" value="ECO:0007669"/>
    <property type="project" value="UniProtKB-KW"/>
</dbReference>
<keyword evidence="3" id="KW-0731">Sigma factor</keyword>
<dbReference type="Pfam" id="PF04542">
    <property type="entry name" value="Sigma70_r2"/>
    <property type="match status" value="1"/>
</dbReference>
<protein>
    <submittedName>
        <fullName evidence="6">RNA polymerase sigma factor CnrH</fullName>
    </submittedName>
</protein>
<evidence type="ECO:0000313" key="7">
    <source>
        <dbReference type="Proteomes" id="UP000319852"/>
    </source>
</evidence>
<dbReference type="AlphaFoldDB" id="A0A517MU57"/>
<dbReference type="SUPFAM" id="SSF88659">
    <property type="entry name" value="Sigma3 and sigma4 domains of RNA polymerase sigma factors"/>
    <property type="match status" value="1"/>
</dbReference>
<dbReference type="NCBIfam" id="TIGR02937">
    <property type="entry name" value="sigma70-ECF"/>
    <property type="match status" value="1"/>
</dbReference>
<feature type="domain" description="RNA polymerase sigma-70 region 2" evidence="5">
    <location>
        <begin position="29"/>
        <end position="93"/>
    </location>
</feature>
<organism evidence="6 7">
    <name type="scientific">Adhaeretor mobilis</name>
    <dbReference type="NCBI Taxonomy" id="1930276"/>
    <lineage>
        <taxon>Bacteria</taxon>
        <taxon>Pseudomonadati</taxon>
        <taxon>Planctomycetota</taxon>
        <taxon>Planctomycetia</taxon>
        <taxon>Pirellulales</taxon>
        <taxon>Lacipirellulaceae</taxon>
        <taxon>Adhaeretor</taxon>
    </lineage>
</organism>
<dbReference type="InterPro" id="IPR007627">
    <property type="entry name" value="RNA_pol_sigma70_r2"/>
</dbReference>
<dbReference type="GO" id="GO:0006352">
    <property type="term" value="P:DNA-templated transcription initiation"/>
    <property type="evidence" value="ECO:0007669"/>
    <property type="project" value="InterPro"/>
</dbReference>
<dbReference type="Gene3D" id="1.10.1740.10">
    <property type="match status" value="1"/>
</dbReference>
<evidence type="ECO:0000256" key="4">
    <source>
        <dbReference type="ARBA" id="ARBA00023163"/>
    </source>
</evidence>
<name>A0A517MU57_9BACT</name>
<dbReference type="InterPro" id="IPR013325">
    <property type="entry name" value="RNA_pol_sigma_r2"/>
</dbReference>
<accession>A0A517MU57</accession>
<dbReference type="InterPro" id="IPR014331">
    <property type="entry name" value="RNA_pol_sigma70_ECF_RHOBA"/>
</dbReference>
<gene>
    <name evidence="6" type="primary">cnrH_2</name>
    <name evidence="6" type="ORF">HG15A2_16990</name>
</gene>
<dbReference type="Proteomes" id="UP000319852">
    <property type="component" value="Chromosome"/>
</dbReference>
<dbReference type="EMBL" id="CP036263">
    <property type="protein sequence ID" value="QDS98423.1"/>
    <property type="molecule type" value="Genomic_DNA"/>
</dbReference>
<dbReference type="NCBIfam" id="TIGR02989">
    <property type="entry name" value="Sig-70_gvs1"/>
    <property type="match status" value="1"/>
</dbReference>
<keyword evidence="2" id="KW-0805">Transcription regulation</keyword>
<sequence>MSAVSTYTNMSSPSNSSDRTAQFVALLAASERRLAGFVLAIVPNFADADELLQETKIRLWEQFEDYDPSKSFDAWAKSIAYFQVLTYRKKKGREKVVFSTELINSLEASYANHEKEMEVRFEALQECLKLLSEKYQTLLGKLYSSSMSVAQVAKSLEMSAEGTRKALYRSRKALHSCIHRRLQSEDRI</sequence>
<dbReference type="PANTHER" id="PTHR43133">
    <property type="entry name" value="RNA POLYMERASE ECF-TYPE SIGMA FACTO"/>
    <property type="match status" value="1"/>
</dbReference>
<evidence type="ECO:0000256" key="1">
    <source>
        <dbReference type="ARBA" id="ARBA00010641"/>
    </source>
</evidence>
<dbReference type="SUPFAM" id="SSF88946">
    <property type="entry name" value="Sigma2 domain of RNA polymerase sigma factors"/>
    <property type="match status" value="1"/>
</dbReference>
<dbReference type="PANTHER" id="PTHR43133:SF51">
    <property type="entry name" value="RNA POLYMERASE SIGMA FACTOR"/>
    <property type="match status" value="1"/>
</dbReference>
<evidence type="ECO:0000256" key="3">
    <source>
        <dbReference type="ARBA" id="ARBA00023082"/>
    </source>
</evidence>
<comment type="similarity">
    <text evidence="1">Belongs to the sigma-70 factor family. ECF subfamily.</text>
</comment>
<keyword evidence="7" id="KW-1185">Reference proteome</keyword>
<evidence type="ECO:0000313" key="6">
    <source>
        <dbReference type="EMBL" id="QDS98423.1"/>
    </source>
</evidence>
<dbReference type="Gene3D" id="1.10.10.10">
    <property type="entry name" value="Winged helix-like DNA-binding domain superfamily/Winged helix DNA-binding domain"/>
    <property type="match status" value="1"/>
</dbReference>
<evidence type="ECO:0000259" key="5">
    <source>
        <dbReference type="Pfam" id="PF04542"/>
    </source>
</evidence>
<dbReference type="InterPro" id="IPR013324">
    <property type="entry name" value="RNA_pol_sigma_r3/r4-like"/>
</dbReference>
<dbReference type="InterPro" id="IPR039425">
    <property type="entry name" value="RNA_pol_sigma-70-like"/>
</dbReference>
<dbReference type="InterPro" id="IPR014284">
    <property type="entry name" value="RNA_pol_sigma-70_dom"/>
</dbReference>
<proteinExistence type="inferred from homology"/>